<keyword evidence="1" id="KW-0812">Transmembrane</keyword>
<feature type="domain" description="PEGA" evidence="2">
    <location>
        <begin position="341"/>
        <end position="409"/>
    </location>
</feature>
<dbReference type="InterPro" id="IPR013784">
    <property type="entry name" value="Carb-bd-like_fold"/>
</dbReference>
<evidence type="ECO:0000313" key="3">
    <source>
        <dbReference type="EMBL" id="WAI02460.1"/>
    </source>
</evidence>
<keyword evidence="1" id="KW-1133">Transmembrane helix</keyword>
<dbReference type="GeneID" id="76834674"/>
<gene>
    <name evidence="3" type="ORF">OU421_06190</name>
</gene>
<dbReference type="KEGG" id="mou:OU421_06190"/>
<dbReference type="Gene3D" id="2.60.40.1120">
    <property type="entry name" value="Carboxypeptidase-like, regulatory domain"/>
    <property type="match status" value="1"/>
</dbReference>
<keyword evidence="1" id="KW-0472">Membrane</keyword>
<protein>
    <submittedName>
        <fullName evidence="3">PEGA domain-containing protein</fullName>
    </submittedName>
</protein>
<evidence type="ECO:0000313" key="4">
    <source>
        <dbReference type="Proteomes" id="UP001163096"/>
    </source>
</evidence>
<evidence type="ECO:0000259" key="2">
    <source>
        <dbReference type="Pfam" id="PF08308"/>
    </source>
</evidence>
<evidence type="ECO:0000256" key="1">
    <source>
        <dbReference type="SAM" id="Phobius"/>
    </source>
</evidence>
<feature type="domain" description="PEGA" evidence="2">
    <location>
        <begin position="254"/>
        <end position="323"/>
    </location>
</feature>
<feature type="transmembrane region" description="Helical" evidence="1">
    <location>
        <begin position="422"/>
        <end position="440"/>
    </location>
</feature>
<reference evidence="3" key="1">
    <citation type="submission" date="2022-11" db="EMBL/GenBank/DDBJ databases">
        <title>Complete genome sequence of Methanogenium organophilum DSM 3596.</title>
        <authorList>
            <person name="Chen S.-C."/>
            <person name="Lai S.-J."/>
            <person name="You Y.-T."/>
        </authorList>
    </citation>
    <scope>NUCLEOTIDE SEQUENCE</scope>
    <source>
        <strain evidence="3">DSM 3596</strain>
    </source>
</reference>
<organism evidence="3 4">
    <name type="scientific">Methanogenium organophilum</name>
    <dbReference type="NCBI Taxonomy" id="2199"/>
    <lineage>
        <taxon>Archaea</taxon>
        <taxon>Methanobacteriati</taxon>
        <taxon>Methanobacteriota</taxon>
        <taxon>Stenosarchaea group</taxon>
        <taxon>Methanomicrobia</taxon>
        <taxon>Methanomicrobiales</taxon>
        <taxon>Methanomicrobiaceae</taxon>
        <taxon>Methanogenium</taxon>
    </lineage>
</organism>
<dbReference type="GO" id="GO:0030246">
    <property type="term" value="F:carbohydrate binding"/>
    <property type="evidence" value="ECO:0007669"/>
    <property type="project" value="InterPro"/>
</dbReference>
<accession>A0A9X9S6T1</accession>
<dbReference type="SUPFAM" id="SSF49452">
    <property type="entry name" value="Starch-binding domain-like"/>
    <property type="match status" value="2"/>
</dbReference>
<name>A0A9X9S6T1_METOG</name>
<dbReference type="EMBL" id="CP113361">
    <property type="protein sequence ID" value="WAI02460.1"/>
    <property type="molecule type" value="Genomic_DNA"/>
</dbReference>
<dbReference type="PANTHER" id="PTHR36194:SF1">
    <property type="entry name" value="S-LAYER-LIKE PROTEIN"/>
    <property type="match status" value="1"/>
</dbReference>
<keyword evidence="4" id="KW-1185">Reference proteome</keyword>
<proteinExistence type="predicted"/>
<sequence>MTNCAHRRLCASILILVFAALLLCPAAAGLAQYRIHTNVDAAQVYFDSVYQGQTAGGMLTVSVSASGTQYNLVEVRKTGYYTVSQSLPYVPDGSSTDMYFTLSADSGGTTGTVAVQTSPSGASVYINGIYQGIAPVTATGIRPGTYTIIAEMPGAESVTETVTITGSEYRTVTLYLGGTGAITFTSVPSAAYIELDGTIIGTTPHTATDITPGEHQIVITKNGYYNWRETIDMTGGGTRYLSATLSPVALENAIRIRSVPAGAAIYLNGIYQGETMENGYFPVTDLRIGQHIILLKLKGYDDYEETVSLSEGETVTISADLEEGGGSTTSTATPSLSAATGKLMITTSPPGAEISIDGSPAGRMTPATITSIPTGTHTICLQLAGYAAAEATVTVTAGETATLSLPLAPGTAGTPVPTKSPAPLIIPVMGLMLLLCIWLYQRDEDH</sequence>
<dbReference type="AlphaFoldDB" id="A0A9X9S6T1"/>
<dbReference type="RefSeq" id="WP_268187747.1">
    <property type="nucleotide sequence ID" value="NZ_CP113361.1"/>
</dbReference>
<dbReference type="InterPro" id="IPR013229">
    <property type="entry name" value="PEGA"/>
</dbReference>
<dbReference type="Pfam" id="PF08308">
    <property type="entry name" value="PEGA"/>
    <property type="match status" value="4"/>
</dbReference>
<feature type="domain" description="PEGA" evidence="2">
    <location>
        <begin position="180"/>
        <end position="247"/>
    </location>
</feature>
<dbReference type="Proteomes" id="UP001163096">
    <property type="component" value="Chromosome"/>
</dbReference>
<feature type="domain" description="PEGA" evidence="2">
    <location>
        <begin position="111"/>
        <end position="174"/>
    </location>
</feature>
<dbReference type="PANTHER" id="PTHR36194">
    <property type="entry name" value="S-LAYER-LIKE PROTEIN"/>
    <property type="match status" value="1"/>
</dbReference>